<comment type="subcellular location">
    <subcellularLocation>
        <location evidence="1">Membrane</location>
        <topology evidence="1">Multi-pass membrane protein</topology>
    </subcellularLocation>
</comment>
<feature type="transmembrane region" description="Helical" evidence="6">
    <location>
        <begin position="354"/>
        <end position="374"/>
    </location>
</feature>
<feature type="transmembrane region" description="Helical" evidence="6">
    <location>
        <begin position="226"/>
        <end position="249"/>
    </location>
</feature>
<organism evidence="10">
    <name type="scientific">Nippostrongylus brasiliensis</name>
    <name type="common">Rat hookworm</name>
    <dbReference type="NCBI Taxonomy" id="27835"/>
    <lineage>
        <taxon>Eukaryota</taxon>
        <taxon>Metazoa</taxon>
        <taxon>Ecdysozoa</taxon>
        <taxon>Nematoda</taxon>
        <taxon>Chromadorea</taxon>
        <taxon>Rhabditida</taxon>
        <taxon>Rhabditina</taxon>
        <taxon>Rhabditomorpha</taxon>
        <taxon>Strongyloidea</taxon>
        <taxon>Heligmosomidae</taxon>
        <taxon>Nippostrongylus</taxon>
    </lineage>
</organism>
<feature type="transmembrane region" description="Helical" evidence="6">
    <location>
        <begin position="171"/>
        <end position="189"/>
    </location>
</feature>
<dbReference type="STRING" id="27835.A0A0N4XG28"/>
<keyword evidence="4 6" id="KW-0472">Membrane</keyword>
<dbReference type="Gene3D" id="1.20.1250.20">
    <property type="entry name" value="MFS general substrate transporter like domains"/>
    <property type="match status" value="1"/>
</dbReference>
<dbReference type="WBParaSite" id="NBR_0000148001-mRNA-1">
    <property type="protein sequence ID" value="NBR_0000148001-mRNA-1"/>
    <property type="gene ID" value="NBR_0000148001"/>
</dbReference>
<feature type="transmembrane region" description="Helical" evidence="6">
    <location>
        <begin position="111"/>
        <end position="133"/>
    </location>
</feature>
<accession>A0A0N4XG28</accession>
<keyword evidence="3 6" id="KW-1133">Transmembrane helix</keyword>
<feature type="domain" description="Major facilitator superfamily (MFS) profile" evidence="7">
    <location>
        <begin position="42"/>
        <end position="488"/>
    </location>
</feature>
<proteinExistence type="predicted"/>
<dbReference type="InterPro" id="IPR020846">
    <property type="entry name" value="MFS_dom"/>
</dbReference>
<dbReference type="EMBL" id="UYSL01001201">
    <property type="protein sequence ID" value="VDL64955.1"/>
    <property type="molecule type" value="Genomic_DNA"/>
</dbReference>
<dbReference type="SUPFAM" id="SSF103473">
    <property type="entry name" value="MFS general substrate transporter"/>
    <property type="match status" value="1"/>
</dbReference>
<keyword evidence="2 6" id="KW-0812">Transmembrane</keyword>
<evidence type="ECO:0000313" key="8">
    <source>
        <dbReference type="EMBL" id="VDL64955.1"/>
    </source>
</evidence>
<dbReference type="PROSITE" id="PS50850">
    <property type="entry name" value="MFS"/>
    <property type="match status" value="1"/>
</dbReference>
<feature type="region of interest" description="Disordered" evidence="5">
    <location>
        <begin position="1"/>
        <end position="21"/>
    </location>
</feature>
<sequence length="488" mass="53946">MTCSVVVDGSDHNSPLRSSYRTHSTSRRVRNSIRNDFGRYELLVLLISQLSYIPITTTMLSTAFYEPTQPTCARLNDSYGNVDSFSFSEVIDIDFNSLLLDWGEACQQSTLTAFMSTSLMAGALTGSFIAGWLADTYGRLPVLKACLLVVCVGNGVFSFVATVSWMMSASLLFLLGAGCGGYMVTNLVLLVENLDHPGSRLLAVSLNGWSFSMIFVALLARVTQHWFLFHLFTAVLAFVAFLAFQMWVVESCRWLASVHRANDARSTALRIRVRYSRSTQNSSELQWWEILGLSEPAVSVSNEKQLLRKYAYSDLFRYSSVYVPLLALCYCFVSSSVVSFGFYFNADVLPGNRYMNMAFMGLSKFAMGLIPFAVSSFVGRRPIVSVSVGIACAGAWLAVLSQLYGGSSWHWSLVVLSLIVSAALDPAWKINHLYSAELFPTVVRNMARAICNVGARLGSVVAPMVVHLRTIHHLIPYIVFAGFLSVQL</sequence>
<feature type="transmembrane region" description="Helical" evidence="6">
    <location>
        <begin position="201"/>
        <end position="220"/>
    </location>
</feature>
<dbReference type="InterPro" id="IPR005828">
    <property type="entry name" value="MFS_sugar_transport-like"/>
</dbReference>
<reference evidence="10" key="1">
    <citation type="submission" date="2017-02" db="UniProtKB">
        <authorList>
            <consortium name="WormBaseParasite"/>
        </authorList>
    </citation>
    <scope>IDENTIFICATION</scope>
</reference>
<feature type="transmembrane region" description="Helical" evidence="6">
    <location>
        <begin position="145"/>
        <end position="165"/>
    </location>
</feature>
<gene>
    <name evidence="8" type="ORF">NBR_LOCUS1480</name>
</gene>
<dbReference type="OMA" id="SSLLMWG"/>
<evidence type="ECO:0000256" key="5">
    <source>
        <dbReference type="SAM" id="MobiDB-lite"/>
    </source>
</evidence>
<dbReference type="InterPro" id="IPR036259">
    <property type="entry name" value="MFS_trans_sf"/>
</dbReference>
<feature type="transmembrane region" description="Helical" evidence="6">
    <location>
        <begin position="37"/>
        <end position="55"/>
    </location>
</feature>
<evidence type="ECO:0000256" key="3">
    <source>
        <dbReference type="ARBA" id="ARBA00022989"/>
    </source>
</evidence>
<dbReference type="AlphaFoldDB" id="A0A0N4XG28"/>
<feature type="transmembrane region" description="Helical" evidence="6">
    <location>
        <begin position="383"/>
        <end position="403"/>
    </location>
</feature>
<evidence type="ECO:0000256" key="6">
    <source>
        <dbReference type="SAM" id="Phobius"/>
    </source>
</evidence>
<evidence type="ECO:0000256" key="1">
    <source>
        <dbReference type="ARBA" id="ARBA00004141"/>
    </source>
</evidence>
<dbReference type="PANTHER" id="PTHR24064">
    <property type="entry name" value="SOLUTE CARRIER FAMILY 22 MEMBER"/>
    <property type="match status" value="1"/>
</dbReference>
<dbReference type="Proteomes" id="UP000271162">
    <property type="component" value="Unassembled WGS sequence"/>
</dbReference>
<dbReference type="Pfam" id="PF00083">
    <property type="entry name" value="Sugar_tr"/>
    <property type="match status" value="1"/>
</dbReference>
<evidence type="ECO:0000256" key="2">
    <source>
        <dbReference type="ARBA" id="ARBA00022692"/>
    </source>
</evidence>
<dbReference type="GO" id="GO:0022857">
    <property type="term" value="F:transmembrane transporter activity"/>
    <property type="evidence" value="ECO:0007669"/>
    <property type="project" value="InterPro"/>
</dbReference>
<name>A0A0N4XG28_NIPBR</name>
<protein>
    <submittedName>
        <fullName evidence="10">MFS domain-containing protein</fullName>
    </submittedName>
</protein>
<reference evidence="8 9" key="2">
    <citation type="submission" date="2018-11" db="EMBL/GenBank/DDBJ databases">
        <authorList>
            <consortium name="Pathogen Informatics"/>
        </authorList>
    </citation>
    <scope>NUCLEOTIDE SEQUENCE [LARGE SCALE GENOMIC DNA]</scope>
</reference>
<evidence type="ECO:0000313" key="9">
    <source>
        <dbReference type="Proteomes" id="UP000271162"/>
    </source>
</evidence>
<feature type="transmembrane region" description="Helical" evidence="6">
    <location>
        <begin position="321"/>
        <end position="342"/>
    </location>
</feature>
<keyword evidence="9" id="KW-1185">Reference proteome</keyword>
<evidence type="ECO:0000256" key="4">
    <source>
        <dbReference type="ARBA" id="ARBA00023136"/>
    </source>
</evidence>
<evidence type="ECO:0000259" key="7">
    <source>
        <dbReference type="PROSITE" id="PS50850"/>
    </source>
</evidence>
<evidence type="ECO:0000313" key="10">
    <source>
        <dbReference type="WBParaSite" id="NBR_0000148001-mRNA-1"/>
    </source>
</evidence>
<dbReference type="GO" id="GO:0016020">
    <property type="term" value="C:membrane"/>
    <property type="evidence" value="ECO:0007669"/>
    <property type="project" value="UniProtKB-SubCell"/>
</dbReference>